<sequence>MRQLIDKYAHIISYLFWGVMTTLISLGSYALFLAVWDINYQVSNVLSWIISVTFAFFVNKYFVFHSKTSGFKTLLKEGINFYGARLGTLGMEIVVLWIGVSVLNGDAYLWKLIVQVLILIANYLASKLIFKKNEMDA</sequence>
<name>A0ABN4DI00_9LACO</name>
<evidence type="ECO:0000256" key="4">
    <source>
        <dbReference type="ARBA" id="ARBA00022989"/>
    </source>
</evidence>
<evidence type="ECO:0000256" key="1">
    <source>
        <dbReference type="ARBA" id="ARBA00004141"/>
    </source>
</evidence>
<gene>
    <name evidence="8" type="ORF">WS08_0967</name>
</gene>
<dbReference type="EMBL" id="CP007588">
    <property type="protein sequence ID" value="AIG65906.1"/>
    <property type="molecule type" value="Genomic_DNA"/>
</dbReference>
<evidence type="ECO:0000313" key="9">
    <source>
        <dbReference type="Proteomes" id="UP000028491"/>
    </source>
</evidence>
<evidence type="ECO:0000259" key="7">
    <source>
        <dbReference type="Pfam" id="PF04138"/>
    </source>
</evidence>
<feature type="transmembrane region" description="Helical" evidence="6">
    <location>
        <begin position="108"/>
        <end position="125"/>
    </location>
</feature>
<keyword evidence="4 6" id="KW-1133">Transmembrane helix</keyword>
<organism evidence="8 9">
    <name type="scientific">Weissella tructae</name>
    <dbReference type="NCBI Taxonomy" id="887702"/>
    <lineage>
        <taxon>Bacteria</taxon>
        <taxon>Bacillati</taxon>
        <taxon>Bacillota</taxon>
        <taxon>Bacilli</taxon>
        <taxon>Lactobacillales</taxon>
        <taxon>Lactobacillaceae</taxon>
        <taxon>Weissella</taxon>
    </lineage>
</organism>
<reference evidence="9" key="2">
    <citation type="submission" date="2014-04" db="EMBL/GenBank/DDBJ databases">
        <title>Complete genome of Weissella ceti strain WS08 isolated from diseased rainbow trout in Brazil.</title>
        <authorList>
            <person name="Figueiredo H.C.P."/>
            <person name="Leal C.A.G."/>
            <person name="Pereira F.L."/>
            <person name="Soares S.C."/>
            <person name="Dorella F.A."/>
            <person name="Carvalho A.F."/>
            <person name="Pereira U.P."/>
            <person name="Azevedo V.A.C."/>
        </authorList>
    </citation>
    <scope>NUCLEOTIDE SEQUENCE [LARGE SCALE GENOMIC DNA]</scope>
    <source>
        <strain evidence="9">WS08</strain>
    </source>
</reference>
<dbReference type="Proteomes" id="UP000028491">
    <property type="component" value="Chromosome"/>
</dbReference>
<comment type="similarity">
    <text evidence="2">Belongs to the GtrA family.</text>
</comment>
<feature type="transmembrane region" description="Helical" evidence="6">
    <location>
        <begin position="42"/>
        <end position="62"/>
    </location>
</feature>
<evidence type="ECO:0000256" key="3">
    <source>
        <dbReference type="ARBA" id="ARBA00022692"/>
    </source>
</evidence>
<keyword evidence="3 6" id="KW-0812">Transmembrane</keyword>
<accession>A0ABN4DI00</accession>
<evidence type="ECO:0000256" key="2">
    <source>
        <dbReference type="ARBA" id="ARBA00009399"/>
    </source>
</evidence>
<dbReference type="InterPro" id="IPR007267">
    <property type="entry name" value="GtrA_DPMS_TM"/>
</dbReference>
<dbReference type="Pfam" id="PF04138">
    <property type="entry name" value="GtrA_DPMS_TM"/>
    <property type="match status" value="1"/>
</dbReference>
<keyword evidence="5 6" id="KW-0472">Membrane</keyword>
<feature type="domain" description="GtrA/DPMS transmembrane" evidence="7">
    <location>
        <begin position="14"/>
        <end position="129"/>
    </location>
</feature>
<protein>
    <submittedName>
        <fullName evidence="8">Cell wall teichoic acid glycosylation protein GtcA</fullName>
    </submittedName>
</protein>
<reference evidence="8 9" key="1">
    <citation type="journal article" date="2014" name="Genome Announc.">
        <title>Whole-Genome Sequence of Weissella ceti Strain WS08, Isolated from Diseased Rainbow Trout in Brazil.</title>
        <authorList>
            <person name="Figueiredo H.C."/>
            <person name="Leal G."/>
            <person name="Pereira F.L."/>
            <person name="Soares S.C."/>
            <person name="Dorella F.A."/>
            <person name="Carvalho A.F."/>
            <person name="Pereira U.P."/>
            <person name="Azevedo V.A."/>
        </authorList>
    </citation>
    <scope>NUCLEOTIDE SEQUENCE [LARGE SCALE GENOMIC DNA]</scope>
    <source>
        <strain evidence="8 9">WS08</strain>
    </source>
</reference>
<feature type="transmembrane region" description="Helical" evidence="6">
    <location>
        <begin position="12"/>
        <end position="36"/>
    </location>
</feature>
<dbReference type="RefSeq" id="WP_009496148.1">
    <property type="nucleotide sequence ID" value="NZ_CP007588.1"/>
</dbReference>
<dbReference type="InterPro" id="IPR051401">
    <property type="entry name" value="GtrA_CellWall_Glycosyl"/>
</dbReference>
<keyword evidence="9" id="KW-1185">Reference proteome</keyword>
<feature type="transmembrane region" description="Helical" evidence="6">
    <location>
        <begin position="82"/>
        <end position="102"/>
    </location>
</feature>
<evidence type="ECO:0000256" key="5">
    <source>
        <dbReference type="ARBA" id="ARBA00023136"/>
    </source>
</evidence>
<comment type="subcellular location">
    <subcellularLocation>
        <location evidence="1">Membrane</location>
        <topology evidence="1">Multi-pass membrane protein</topology>
    </subcellularLocation>
</comment>
<evidence type="ECO:0000313" key="8">
    <source>
        <dbReference type="EMBL" id="AIG65906.1"/>
    </source>
</evidence>
<dbReference type="PANTHER" id="PTHR38459:SF5">
    <property type="entry name" value="CELL WALL TEICHOIC ACID GLYCOSYLATION PROTEIN GTCA"/>
    <property type="match status" value="1"/>
</dbReference>
<dbReference type="PANTHER" id="PTHR38459">
    <property type="entry name" value="PROPHAGE BACTOPRENOL-LINKED GLUCOSE TRANSLOCASE HOMOLOG"/>
    <property type="match status" value="1"/>
</dbReference>
<proteinExistence type="inferred from homology"/>
<evidence type="ECO:0000256" key="6">
    <source>
        <dbReference type="SAM" id="Phobius"/>
    </source>
</evidence>